<dbReference type="GO" id="GO:0003723">
    <property type="term" value="F:RNA binding"/>
    <property type="evidence" value="ECO:0000318"/>
    <property type="project" value="GO_Central"/>
</dbReference>
<dbReference type="Pfam" id="PF25396">
    <property type="entry name" value="ZNFX1"/>
    <property type="match status" value="1"/>
</dbReference>
<dbReference type="Gene3D" id="3.40.50.300">
    <property type="entry name" value="P-loop containing nucleotide triphosphate hydrolases"/>
    <property type="match status" value="3"/>
</dbReference>
<organism evidence="5 6">
    <name type="scientific">Paramecium tetraurelia</name>
    <dbReference type="NCBI Taxonomy" id="5888"/>
    <lineage>
        <taxon>Eukaryota</taxon>
        <taxon>Sar</taxon>
        <taxon>Alveolata</taxon>
        <taxon>Ciliophora</taxon>
        <taxon>Intramacronucleata</taxon>
        <taxon>Oligohymenophorea</taxon>
        <taxon>Peniculida</taxon>
        <taxon>Parameciidae</taxon>
        <taxon>Paramecium</taxon>
    </lineage>
</organism>
<name>A0CXV3_PARTE</name>
<evidence type="ECO:0000256" key="1">
    <source>
        <dbReference type="ARBA" id="ARBA00048432"/>
    </source>
</evidence>
<feature type="region of interest" description="Disordered" evidence="3">
    <location>
        <begin position="1"/>
        <end position="58"/>
    </location>
</feature>
<dbReference type="EMBL" id="CT868208">
    <property type="protein sequence ID" value="CAK75620.1"/>
    <property type="molecule type" value="Genomic_DNA"/>
</dbReference>
<dbReference type="InterPro" id="IPR057373">
    <property type="entry name" value="ZNFX1"/>
</dbReference>
<feature type="coiled-coil region" evidence="2">
    <location>
        <begin position="862"/>
        <end position="889"/>
    </location>
</feature>
<reference evidence="5 6" key="1">
    <citation type="journal article" date="2006" name="Nature">
        <title>Global trends of whole-genome duplications revealed by the ciliate Paramecium tetraurelia.</title>
        <authorList>
            <consortium name="Genoscope"/>
            <person name="Aury J.-M."/>
            <person name="Jaillon O."/>
            <person name="Duret L."/>
            <person name="Noel B."/>
            <person name="Jubin C."/>
            <person name="Porcel B.M."/>
            <person name="Segurens B."/>
            <person name="Daubin V."/>
            <person name="Anthouard V."/>
            <person name="Aiach N."/>
            <person name="Arnaiz O."/>
            <person name="Billaut A."/>
            <person name="Beisson J."/>
            <person name="Blanc I."/>
            <person name="Bouhouche K."/>
            <person name="Camara F."/>
            <person name="Duharcourt S."/>
            <person name="Guigo R."/>
            <person name="Gogendeau D."/>
            <person name="Katinka M."/>
            <person name="Keller A.-M."/>
            <person name="Kissmehl R."/>
            <person name="Klotz C."/>
            <person name="Koll F."/>
            <person name="Le Moue A."/>
            <person name="Lepere C."/>
            <person name="Malinsky S."/>
            <person name="Nowacki M."/>
            <person name="Nowak J.K."/>
            <person name="Plattner H."/>
            <person name="Poulain J."/>
            <person name="Ruiz F."/>
            <person name="Serrano V."/>
            <person name="Zagulski M."/>
            <person name="Dessen P."/>
            <person name="Betermier M."/>
            <person name="Weissenbach J."/>
            <person name="Scarpelli C."/>
            <person name="Schachter V."/>
            <person name="Sperling L."/>
            <person name="Meyer E."/>
            <person name="Cohen J."/>
            <person name="Wincker P."/>
        </authorList>
    </citation>
    <scope>NUCLEOTIDE SEQUENCE [LARGE SCALE GENOMIC DNA]</scope>
    <source>
        <strain evidence="5 6">Stock d4-2</strain>
    </source>
</reference>
<dbReference type="RefSeq" id="XP_001443017.1">
    <property type="nucleotide sequence ID" value="XM_001442980.1"/>
</dbReference>
<dbReference type="GO" id="GO:0031048">
    <property type="term" value="P:regulatory ncRNA-mediated heterochromatin formation"/>
    <property type="evidence" value="ECO:0000318"/>
    <property type="project" value="GO_Central"/>
</dbReference>
<dbReference type="CDD" id="cd18808">
    <property type="entry name" value="SF1_C_Upf1"/>
    <property type="match status" value="1"/>
</dbReference>
<protein>
    <recommendedName>
        <fullName evidence="4">Helicase ATP-binding domain-containing protein</fullName>
    </recommendedName>
</protein>
<dbReference type="GO" id="GO:0031380">
    <property type="term" value="C:nuclear RNA-directed RNA polymerase complex"/>
    <property type="evidence" value="ECO:0000318"/>
    <property type="project" value="GO_Central"/>
</dbReference>
<gene>
    <name evidence="5" type="ORF">GSPATT00011252001</name>
</gene>
<dbReference type="OrthoDB" id="392140at2759"/>
<evidence type="ECO:0000313" key="6">
    <source>
        <dbReference type="Proteomes" id="UP000000600"/>
    </source>
</evidence>
<proteinExistence type="predicted"/>
<dbReference type="Proteomes" id="UP000000600">
    <property type="component" value="Unassembled WGS sequence"/>
</dbReference>
<feature type="compositionally biased region" description="Low complexity" evidence="3">
    <location>
        <begin position="20"/>
        <end position="50"/>
    </location>
</feature>
<keyword evidence="6" id="KW-1185">Reference proteome</keyword>
<dbReference type="InterPro" id="IPR047187">
    <property type="entry name" value="SF1_C_Upf1"/>
</dbReference>
<dbReference type="InterPro" id="IPR041677">
    <property type="entry name" value="DNA2/NAM7_AAA_11"/>
</dbReference>
<accession>A0CXV3</accession>
<keyword evidence="2" id="KW-0175">Coiled coil</keyword>
<dbReference type="OMA" id="IREDYIL"/>
<dbReference type="Pfam" id="PF13086">
    <property type="entry name" value="AAA_11"/>
    <property type="match status" value="1"/>
</dbReference>
<dbReference type="InParanoid" id="A0CXV3"/>
<dbReference type="KEGG" id="ptm:GSPATT00011252001"/>
<dbReference type="PANTHER" id="PTHR10887">
    <property type="entry name" value="DNA2/NAM7 HELICASE FAMILY"/>
    <property type="match status" value="1"/>
</dbReference>
<dbReference type="GeneID" id="5028802"/>
<dbReference type="SMART" id="SM00487">
    <property type="entry name" value="DEXDc"/>
    <property type="match status" value="1"/>
</dbReference>
<evidence type="ECO:0000256" key="3">
    <source>
        <dbReference type="SAM" id="MobiDB-lite"/>
    </source>
</evidence>
<dbReference type="CDD" id="cd06008">
    <property type="entry name" value="NF-X1-zinc-finger"/>
    <property type="match status" value="1"/>
</dbReference>
<dbReference type="InterPro" id="IPR014001">
    <property type="entry name" value="Helicase_ATP-bd"/>
</dbReference>
<evidence type="ECO:0000256" key="2">
    <source>
        <dbReference type="SAM" id="Coils"/>
    </source>
</evidence>
<dbReference type="SUPFAM" id="SSF52540">
    <property type="entry name" value="P-loop containing nucleoside triphosphate hydrolases"/>
    <property type="match status" value="1"/>
</dbReference>
<comment type="catalytic activity">
    <reaction evidence="1">
        <text>ATP + H2O = ADP + phosphate + H(+)</text>
        <dbReference type="Rhea" id="RHEA:13065"/>
        <dbReference type="ChEBI" id="CHEBI:15377"/>
        <dbReference type="ChEBI" id="CHEBI:15378"/>
        <dbReference type="ChEBI" id="CHEBI:30616"/>
        <dbReference type="ChEBI" id="CHEBI:43474"/>
        <dbReference type="ChEBI" id="CHEBI:456216"/>
        <dbReference type="EC" id="3.6.4.12"/>
    </reaction>
    <physiologicalReaction direction="left-to-right" evidence="1">
        <dbReference type="Rhea" id="RHEA:13066"/>
    </physiologicalReaction>
</comment>
<feature type="domain" description="Helicase ATP-binding" evidence="4">
    <location>
        <begin position="502"/>
        <end position="941"/>
    </location>
</feature>
<dbReference type="InterPro" id="IPR045055">
    <property type="entry name" value="DNA2/NAM7-like"/>
</dbReference>
<dbReference type="HOGENOM" id="CLU_001917_0_0_1"/>
<evidence type="ECO:0000259" key="4">
    <source>
        <dbReference type="SMART" id="SM00487"/>
    </source>
</evidence>
<evidence type="ECO:0000313" key="5">
    <source>
        <dbReference type="EMBL" id="CAK75620.1"/>
    </source>
</evidence>
<sequence length="1954" mass="228576">MQNNRKQNGEGKNYKKKGKGQQQQQQQQQQQYQPQQQHPQQQYQQSQQSQRNTKGREFRRIRQEQKERAILRRQEQQKQEEFFNWFSQISQNNHTIHTISQYFQSVDNLEEAFSKLRINANQCQSYITLMRILGESRQQNYINMILRSQSFNTQITERCTLLLIYQNSIQYMNQELEIMYKLFWTLKLNDYITLKQSSISSLYNLLKIIELYNPQLQKQVGKILTDFDNFLKQIYKTANVLEWREIPIYPVALEFFSYNKLPNQLFGKLEILPKENITFDRYIDHHFNLIREDYILELRNAIISLNESGFEFIDKEKTSNIGLYQNIELISAGMNNNDLSWKIQVEQFNMDGRKQKNINWDKSKKLSSGSLICLTNIECFPLIFGVITRRDDRQFQYKKNGKIQLEFRFLDPNTSIMQLLNLFSQKTILMQYEGLVEPILCYLEALKQKVSIPFQNIIIENKKEVSYPQYLNKNYHFDIDLVYGNQYKGVKFNIFQQPWPQLNTSLDASQLSAVKMMLQKEVALIQGPPGTGKTYCGALAVRLLYQNLQKNDFPILIVCYTNHALDQFLEHILKFVPKEHVARLGGASKNPILQECQIRCRQKVDFEFREFNKLKKEISDIIQRMLNYDYKIKPQDISKYWRELYDSIYSNFLSDNELNEDDFLIEDSEETLVKYWINQQKPEENTIVNGYLNGMHKYFRMKQFYEDVQQFQNLQKTPGLNQQQHGDSDDDLDEYLDSEDEAVYNNNYKEMKFDSLGIDSAIQKFNENHQNQNLLHYQYQTIENIKGYLSLQNSNPWFLSPADIREILIYLECLKYQNDSLKFGNLYKQFMEKSSQLKDLYDENEIQILNGMKIVGATVTGVAKQTNKLQKLNSKIMVIEEAAEVLESHVASVLTSNLQHLILIGDHQQLKPSIKNYFLQEKLKANVSLFERLFLNEIPSVTLTSQRRMKSKIADFIRLIYGDAYQDHQDIQKQNDIEIVGLEKDLVFFNHKWLEAQDERSKENKQEAQMIFEMVQYLLKCGYKETQISVLTLYLKQAQVIKRKFFNVNQPKVKVQTVDNYQGEENDIVILSLVRNNNRNNLGFIKIDNRINVALSRARIGLYVFGNFDFIFNSSAMGSTWQKMILLAKAKNCLNDYINTKCIPHGNLQTIRQPDDWNRIKPKLCNKKCLKTFANCNHLCNKDCHISDCHPAQSCSFLCDRIIDCGHKCKLYCRDKCKCNEMVDLSLPCNHKIRALCGTDPLSQKCREKQQISFSKCNHKAEFLCFEREQYIHKCQSMCQKKLPCGHICDKLCSVDCGICVQKCQKALPCGHENKCKSLCFQDCSPCEVPVLTNLKCGHSTQFSCSQQKQQILTHQCQQQCIKKRQCGHDDQICTNKCSQYCSPCQKLVQRTLSCGHKIEVRCHDADHIVQNSKCFSQCQKPRKCGHQSACKSYCYEPCSPCLFMIKKKLGCGHTIEVECNKENQQHQCKAKCEKKRPCKHDQECKNLCFDVCSPCKEVINHTFKCGHTHKFECHSSEKSIKSFSCTEPCILKRQCGHTDPCLAKCYQKQCSPCQESVIKQHNCGHKIQIKCFQQNQNQQCQEPCEKIRECGHIYPCKQLCYEKCEPCLQDVIKPLDCGHHHLIKCHLSNQRIVCKEECMKTRQCGHQYQCTNLCYQECTPCKQIVKLKLNCGHMIDIECCQSKLVQSNYDCKQQCIKRRTCGHEFPCYNMCFKKDECTPCQFKTNRALDCGHYLQIPCFQQNQRIKALCDQPCNKVRPCGHKVTCLKKCYEPCSPCNEKCEINLPCGHTRLIYCYQKVDLNFLKELKCMFPCNKKPLCGHNQSCLQKCYQQCDPCQAEVKIILKCGHLQKAKCSEDLANIVCVQNCKLMLNCGHPCKSQCGKPCSNCEEPFLKIFPACHHQRIVKCYEQTQQLVCIHQVQFIYSCKKHTTQLPCFQATLLKPQCEKCKDCIIF</sequence>
<dbReference type="InterPro" id="IPR027417">
    <property type="entry name" value="P-loop_NTPase"/>
</dbReference>
<dbReference type="STRING" id="5888.A0CXV3"/>
<dbReference type="FunFam" id="3.40.50.300:FF:005858">
    <property type="entry name" value="Uncharacterized protein"/>
    <property type="match status" value="1"/>
</dbReference>
<dbReference type="PANTHER" id="PTHR10887:SF341">
    <property type="entry name" value="NFX1-TYPE ZINC FINGER-CONTAINING PROTEIN 1"/>
    <property type="match status" value="1"/>
</dbReference>
<dbReference type="Pfam" id="PF13087">
    <property type="entry name" value="AAA_12"/>
    <property type="match status" value="1"/>
</dbReference>
<dbReference type="GO" id="GO:0003678">
    <property type="term" value="F:DNA helicase activity"/>
    <property type="evidence" value="ECO:0007669"/>
    <property type="project" value="UniProtKB-EC"/>
</dbReference>
<dbReference type="eggNOG" id="KOG1807">
    <property type="taxonomic scope" value="Eukaryota"/>
</dbReference>
<dbReference type="InterPro" id="IPR041679">
    <property type="entry name" value="DNA2/NAM7-like_C"/>
</dbReference>
<dbReference type="FunFam" id="3.40.50.300:FF:001366">
    <property type="entry name" value="ATP binding protein, putative"/>
    <property type="match status" value="1"/>
</dbReference>